<keyword evidence="4" id="KW-0564">Palmitate</keyword>
<dbReference type="Proteomes" id="UP000605024">
    <property type="component" value="Unassembled WGS sequence"/>
</dbReference>
<keyword evidence="5 7" id="KW-0449">Lipoprotein</keyword>
<dbReference type="EMBL" id="NAEW01000002">
    <property type="protein sequence ID" value="OQM42930.1"/>
    <property type="molecule type" value="Genomic_DNA"/>
</dbReference>
<dbReference type="GO" id="GO:0005886">
    <property type="term" value="C:plasma membrane"/>
    <property type="evidence" value="ECO:0007669"/>
    <property type="project" value="InterPro"/>
</dbReference>
<keyword evidence="2 6" id="KW-0732">Signal</keyword>
<feature type="signal peptide" evidence="6">
    <location>
        <begin position="1"/>
        <end position="20"/>
    </location>
</feature>
<sequence length="238" mass="26447">MKKLYVLLLSTVLISGMSHAENGYIPVLYNLSTMFDFNPVKGPVKSLSTIVESNGKVTYKVLLKLNKKGCIESLSLDNISNGFKTELNNDGVNLVGKRGENPYFVGLTEDCNILSQNDNGEKNTFSLTASGMIKDTYYLGQKIATHFYDDNDNLIRSEFYGSDKILSSNEVIYLDKNTKPLDYKIINESSYAQGYTATTTCKYNAKLVPELCNLIIQNAGNPLPKPTVITAHTSVEFY</sequence>
<dbReference type="GO" id="GO:0008168">
    <property type="term" value="F:methyltransferase activity"/>
    <property type="evidence" value="ECO:0007669"/>
    <property type="project" value="UniProtKB-KW"/>
</dbReference>
<evidence type="ECO:0000256" key="1">
    <source>
        <dbReference type="ARBA" id="ARBA00022475"/>
    </source>
</evidence>
<dbReference type="Pfam" id="PF06788">
    <property type="entry name" value="UPF0257"/>
    <property type="match status" value="1"/>
</dbReference>
<evidence type="ECO:0000256" key="3">
    <source>
        <dbReference type="ARBA" id="ARBA00023136"/>
    </source>
</evidence>
<evidence type="ECO:0000256" key="5">
    <source>
        <dbReference type="ARBA" id="ARBA00023288"/>
    </source>
</evidence>
<keyword evidence="1" id="KW-1003">Cell membrane</keyword>
<accession>A0A1V8P2N0</accession>
<evidence type="ECO:0000313" key="9">
    <source>
        <dbReference type="Proteomes" id="UP000192573"/>
    </source>
</evidence>
<protein>
    <submittedName>
        <fullName evidence="8">Methyltransferase</fullName>
    </submittedName>
    <submittedName>
        <fullName evidence="7">YnfC family lipoprotein</fullName>
    </submittedName>
</protein>
<reference evidence="8 9" key="1">
    <citation type="submission" date="2017-03" db="EMBL/GenBank/DDBJ databases">
        <authorList>
            <person name="Afonso C.L."/>
            <person name="Miller P.J."/>
            <person name="Scott M.A."/>
            <person name="Spackman E."/>
            <person name="Goraichik I."/>
            <person name="Dimitrov K.M."/>
            <person name="Suarez D.L."/>
            <person name="Swayne D.E."/>
        </authorList>
    </citation>
    <scope>NUCLEOTIDE SEQUENCE [LARGE SCALE GENOMIC DNA]</scope>
    <source>
        <strain evidence="8 9">ATCC 51113</strain>
    </source>
</reference>
<feature type="chain" id="PRO_5036027736" evidence="6">
    <location>
        <begin position="21"/>
        <end position="238"/>
    </location>
</feature>
<organism evidence="8 9">
    <name type="scientific">Citrobacter braakii</name>
    <dbReference type="NCBI Taxonomy" id="57706"/>
    <lineage>
        <taxon>Bacteria</taxon>
        <taxon>Pseudomonadati</taxon>
        <taxon>Pseudomonadota</taxon>
        <taxon>Gammaproteobacteria</taxon>
        <taxon>Enterobacterales</taxon>
        <taxon>Enterobacteriaceae</taxon>
        <taxon>Citrobacter</taxon>
        <taxon>Citrobacter freundii complex</taxon>
    </lineage>
</organism>
<dbReference type="EMBL" id="JACXSK010000037">
    <property type="protein sequence ID" value="MBD3126197.1"/>
    <property type="molecule type" value="Genomic_DNA"/>
</dbReference>
<dbReference type="RefSeq" id="WP_044712033.1">
    <property type="nucleotide sequence ID" value="NZ_CP077405.1"/>
</dbReference>
<dbReference type="InterPro" id="IPR010646">
    <property type="entry name" value="UPF0257"/>
</dbReference>
<name>A0A1V8P2N0_CITBR</name>
<dbReference type="Proteomes" id="UP000192573">
    <property type="component" value="Unassembled WGS sequence"/>
</dbReference>
<evidence type="ECO:0000313" key="8">
    <source>
        <dbReference type="EMBL" id="OQM42930.1"/>
    </source>
</evidence>
<comment type="caution">
    <text evidence="8">The sequence shown here is derived from an EMBL/GenBank/DDBJ whole genome shotgun (WGS) entry which is preliminary data.</text>
</comment>
<evidence type="ECO:0000256" key="4">
    <source>
        <dbReference type="ARBA" id="ARBA00023139"/>
    </source>
</evidence>
<proteinExistence type="predicted"/>
<reference evidence="7" key="2">
    <citation type="submission" date="2020-09" db="EMBL/GenBank/DDBJ databases">
        <title>Characterization of IncC plasmids in Enterobacterales of food-producing animals originating from China.</title>
        <authorList>
            <person name="Zhang Y."/>
            <person name="Lei C.-W."/>
        </authorList>
    </citation>
    <scope>NUCLEOTIDE SEQUENCE</scope>
    <source>
        <strain evidence="7">CC1</strain>
    </source>
</reference>
<evidence type="ECO:0000313" key="7">
    <source>
        <dbReference type="EMBL" id="MBD3126197.1"/>
    </source>
</evidence>
<keyword evidence="3" id="KW-0472">Membrane</keyword>
<evidence type="ECO:0000256" key="6">
    <source>
        <dbReference type="SAM" id="SignalP"/>
    </source>
</evidence>
<dbReference type="GO" id="GO:0032259">
    <property type="term" value="P:methylation"/>
    <property type="evidence" value="ECO:0007669"/>
    <property type="project" value="UniProtKB-KW"/>
</dbReference>
<evidence type="ECO:0000256" key="2">
    <source>
        <dbReference type="ARBA" id="ARBA00022729"/>
    </source>
</evidence>
<keyword evidence="8" id="KW-0489">Methyltransferase</keyword>
<keyword evidence="8" id="KW-0808">Transferase</keyword>
<gene>
    <name evidence="8" type="ORF">BZK42_05140</name>
    <name evidence="7" type="ORF">ID160_26475</name>
</gene>
<dbReference type="AlphaFoldDB" id="A0A1V8P2N0"/>